<evidence type="ECO:0000313" key="1">
    <source>
        <dbReference type="EMBL" id="KKL57695.1"/>
    </source>
</evidence>
<dbReference type="AlphaFoldDB" id="A0A0F9FK79"/>
<organism evidence="1">
    <name type="scientific">marine sediment metagenome</name>
    <dbReference type="NCBI Taxonomy" id="412755"/>
    <lineage>
        <taxon>unclassified sequences</taxon>
        <taxon>metagenomes</taxon>
        <taxon>ecological metagenomes</taxon>
    </lineage>
</organism>
<protein>
    <submittedName>
        <fullName evidence="1">Uncharacterized protein</fullName>
    </submittedName>
</protein>
<accession>A0A0F9FK79</accession>
<sequence>MRELSLTEFAAHVGRMLAGDTPALEADGLPVAMGMLGIVLKHSEACVDAPPLVRVMEEDGCLFYELNEQRALALGFI</sequence>
<name>A0A0F9FK79_9ZZZZ</name>
<comment type="caution">
    <text evidence="1">The sequence shown here is derived from an EMBL/GenBank/DDBJ whole genome shotgun (WGS) entry which is preliminary data.</text>
</comment>
<gene>
    <name evidence="1" type="ORF">LCGC14_2232860</name>
</gene>
<proteinExistence type="predicted"/>
<dbReference type="EMBL" id="LAZR01030076">
    <property type="protein sequence ID" value="KKL57695.1"/>
    <property type="molecule type" value="Genomic_DNA"/>
</dbReference>
<reference evidence="1" key="1">
    <citation type="journal article" date="2015" name="Nature">
        <title>Complex archaea that bridge the gap between prokaryotes and eukaryotes.</title>
        <authorList>
            <person name="Spang A."/>
            <person name="Saw J.H."/>
            <person name="Jorgensen S.L."/>
            <person name="Zaremba-Niedzwiedzka K."/>
            <person name="Martijn J."/>
            <person name="Lind A.E."/>
            <person name="van Eijk R."/>
            <person name="Schleper C."/>
            <person name="Guy L."/>
            <person name="Ettema T.J."/>
        </authorList>
    </citation>
    <scope>NUCLEOTIDE SEQUENCE</scope>
</reference>